<dbReference type="PANTHER" id="PTHR33406">
    <property type="entry name" value="MEMBRANE PROTEIN MJ1562-RELATED"/>
    <property type="match status" value="1"/>
</dbReference>
<dbReference type="GO" id="GO:0005886">
    <property type="term" value="C:plasma membrane"/>
    <property type="evidence" value="ECO:0007669"/>
    <property type="project" value="UniProtKB-SubCell"/>
</dbReference>
<dbReference type="EMBL" id="QNBC01000030">
    <property type="protein sequence ID" value="RKX66890.1"/>
    <property type="molecule type" value="Genomic_DNA"/>
</dbReference>
<feature type="transmembrane region" description="Helical" evidence="6">
    <location>
        <begin position="589"/>
        <end position="607"/>
    </location>
</feature>
<dbReference type="Gene3D" id="1.20.1640.10">
    <property type="entry name" value="Multidrug efflux transporter AcrB transmembrane domain"/>
    <property type="match status" value="2"/>
</dbReference>
<feature type="transmembrane region" description="Helical" evidence="6">
    <location>
        <begin position="614"/>
        <end position="634"/>
    </location>
</feature>
<feature type="transmembrane region" description="Helical" evidence="6">
    <location>
        <begin position="263"/>
        <end position="284"/>
    </location>
</feature>
<evidence type="ECO:0000256" key="1">
    <source>
        <dbReference type="ARBA" id="ARBA00004651"/>
    </source>
</evidence>
<gene>
    <name evidence="8" type="ORF">DRP44_03180</name>
</gene>
<protein>
    <recommendedName>
        <fullName evidence="7">SSD domain-containing protein</fullName>
    </recommendedName>
</protein>
<reference evidence="8 9" key="1">
    <citation type="submission" date="2018-06" db="EMBL/GenBank/DDBJ databases">
        <title>Extensive metabolic versatility and redundancy in microbially diverse, dynamic hydrothermal sediments.</title>
        <authorList>
            <person name="Dombrowski N."/>
            <person name="Teske A."/>
            <person name="Baker B.J."/>
        </authorList>
    </citation>
    <scope>NUCLEOTIDE SEQUENCE [LARGE SCALE GENOMIC DNA]</scope>
    <source>
        <strain evidence="8">B35_G9</strain>
    </source>
</reference>
<dbReference type="SUPFAM" id="SSF82866">
    <property type="entry name" value="Multidrug efflux transporter AcrB transmembrane domain"/>
    <property type="match status" value="2"/>
</dbReference>
<feature type="transmembrane region" description="Helical" evidence="6">
    <location>
        <begin position="688"/>
        <end position="707"/>
    </location>
</feature>
<evidence type="ECO:0000259" key="7">
    <source>
        <dbReference type="PROSITE" id="PS50156"/>
    </source>
</evidence>
<dbReference type="InterPro" id="IPR050545">
    <property type="entry name" value="Mycobact_MmpL"/>
</dbReference>
<feature type="transmembrane region" description="Helical" evidence="6">
    <location>
        <begin position="237"/>
        <end position="257"/>
    </location>
</feature>
<feature type="transmembrane region" description="Helical" evidence="6">
    <location>
        <begin position="213"/>
        <end position="230"/>
    </location>
</feature>
<keyword evidence="2" id="KW-1003">Cell membrane</keyword>
<feature type="transmembrane region" description="Helical" evidence="6">
    <location>
        <begin position="396"/>
        <end position="415"/>
    </location>
</feature>
<accession>A0A660SB98</accession>
<evidence type="ECO:0000313" key="9">
    <source>
        <dbReference type="Proteomes" id="UP000282321"/>
    </source>
</evidence>
<dbReference type="PROSITE" id="PS50156">
    <property type="entry name" value="SSD"/>
    <property type="match status" value="2"/>
</dbReference>
<dbReference type="Pfam" id="PF03176">
    <property type="entry name" value="MMPL"/>
    <property type="match status" value="2"/>
</dbReference>
<sequence>MNRIAKFIIRYRLIIGVLILIITLFLGFEATKIKINPDIVSYFPKSDPVVKTFNTVGSHFGGNQIAMIAINSPNLFTPRIIKKMVAITDSLSNMEGISSVIDMVNTIDITSENGDITIKKLIDEDNIPITRAAIDSLKNRLRTNKMYIGTVISKDLGTAMILCKISNNSDEMEVVNSIKLLLKRNFSEAKIYTGGIPFLLFAISKSILHDIKLLVPILALVMILILLLSYRSLRGVVLPLASVTISIIWTIGIMVLAGKEFTILSDIIPVLLLAVGSAYSIHILSKFEELKTSDISNREKAEKALSNVLLPVFLAAVTTMIGFISFLFGSFFTMIREFGIFSSLGVLFAFVVSVLIVPICLSYLPDKTKHSNSESDSRLSHYLMSANETILRHGKVGLIFTSVVIVIAIIGTFFIQRKVSYTDYFGKNSEIKRSEILISKEFGGSSMLQILVEGNPKDPKVLKEIYYFENYLKEINNVNNTNSIADIIVRMNKIVSGNEVIPSSTMKINNLWFLLEGEEMINNMVDLNNNEALIQASLDSDLSLKKTKVIVAKIEEYIKKHSNESVKFHLTGMPLINIKLDASIVKSQIFSLIIAFVSILIIMILLTRSFVGGLIGIVPVAFTLILIFGVMGLINIPLDIATALVGSISMGIGIDYSIHFIERFRKEIAKTDKKTALKATLNTTGKAIFINMLVVISGFCVLVFANLVPLRRFGILISITMIGSAFGATVILSSILVSIKKNIFKKEVADE</sequence>
<comment type="subcellular location">
    <subcellularLocation>
        <location evidence="1">Cell membrane</location>
        <topology evidence="1">Multi-pass membrane protein</topology>
    </subcellularLocation>
</comment>
<name>A0A660SB98_UNCT6</name>
<feature type="transmembrane region" description="Helical" evidence="6">
    <location>
        <begin position="640"/>
        <end position="661"/>
    </location>
</feature>
<dbReference type="InterPro" id="IPR004869">
    <property type="entry name" value="MMPL_dom"/>
</dbReference>
<feature type="domain" description="SSD" evidence="7">
    <location>
        <begin position="240"/>
        <end position="363"/>
    </location>
</feature>
<dbReference type="InterPro" id="IPR000731">
    <property type="entry name" value="SSD"/>
</dbReference>
<feature type="domain" description="SSD" evidence="7">
    <location>
        <begin position="613"/>
        <end position="738"/>
    </location>
</feature>
<feature type="transmembrane region" description="Helical" evidence="6">
    <location>
        <begin position="7"/>
        <end position="28"/>
    </location>
</feature>
<proteinExistence type="predicted"/>
<evidence type="ECO:0000313" key="8">
    <source>
        <dbReference type="EMBL" id="RKX66890.1"/>
    </source>
</evidence>
<evidence type="ECO:0000256" key="4">
    <source>
        <dbReference type="ARBA" id="ARBA00022989"/>
    </source>
</evidence>
<keyword evidence="4 6" id="KW-1133">Transmembrane helix</keyword>
<comment type="caution">
    <text evidence="8">The sequence shown here is derived from an EMBL/GenBank/DDBJ whole genome shotgun (WGS) entry which is preliminary data.</text>
</comment>
<keyword evidence="3 6" id="KW-0812">Transmembrane</keyword>
<dbReference type="AlphaFoldDB" id="A0A660SB98"/>
<feature type="transmembrane region" description="Helical" evidence="6">
    <location>
        <begin position="713"/>
        <end position="737"/>
    </location>
</feature>
<keyword evidence="5 6" id="KW-0472">Membrane</keyword>
<dbReference type="Proteomes" id="UP000282321">
    <property type="component" value="Unassembled WGS sequence"/>
</dbReference>
<evidence type="ECO:0000256" key="6">
    <source>
        <dbReference type="SAM" id="Phobius"/>
    </source>
</evidence>
<organism evidence="8 9">
    <name type="scientific">candidate division TA06 bacterium</name>
    <dbReference type="NCBI Taxonomy" id="2250710"/>
    <lineage>
        <taxon>Bacteria</taxon>
        <taxon>Bacteria division TA06</taxon>
    </lineage>
</organism>
<evidence type="ECO:0000256" key="2">
    <source>
        <dbReference type="ARBA" id="ARBA00022475"/>
    </source>
</evidence>
<evidence type="ECO:0000256" key="5">
    <source>
        <dbReference type="ARBA" id="ARBA00023136"/>
    </source>
</evidence>
<feature type="transmembrane region" description="Helical" evidence="6">
    <location>
        <begin position="340"/>
        <end position="364"/>
    </location>
</feature>
<dbReference type="PANTHER" id="PTHR33406:SF13">
    <property type="entry name" value="MEMBRANE PROTEIN YDFJ"/>
    <property type="match status" value="1"/>
</dbReference>
<evidence type="ECO:0000256" key="3">
    <source>
        <dbReference type="ARBA" id="ARBA00022692"/>
    </source>
</evidence>
<feature type="transmembrane region" description="Helical" evidence="6">
    <location>
        <begin position="305"/>
        <end position="328"/>
    </location>
</feature>